<dbReference type="Gene3D" id="3.90.1200.10">
    <property type="match status" value="1"/>
</dbReference>
<dbReference type="RefSeq" id="WP_257745616.1">
    <property type="nucleotide sequence ID" value="NZ_CP102487.1"/>
</dbReference>
<dbReference type="SUPFAM" id="SSF56112">
    <property type="entry name" value="Protein kinase-like (PK-like)"/>
    <property type="match status" value="1"/>
</dbReference>
<proteinExistence type="predicted"/>
<dbReference type="InterPro" id="IPR011009">
    <property type="entry name" value="Kinase-like_dom_sf"/>
</dbReference>
<evidence type="ECO:0000313" key="2">
    <source>
        <dbReference type="EMBL" id="UUX58763.1"/>
    </source>
</evidence>
<reference evidence="2" key="1">
    <citation type="journal article" date="2022" name="Pest Manag. Sci.">
        <title>Glutamicibacter halophytocola-mediated host fitness of potato tuber moth on Solanaceae crops.</title>
        <authorList>
            <person name="Wang W."/>
            <person name="Xiao G."/>
            <person name="Du G."/>
            <person name="Chang L."/>
            <person name="Yang Y."/>
            <person name="Ye J."/>
            <person name="Chen B."/>
        </authorList>
    </citation>
    <scope>NUCLEOTIDE SEQUENCE</scope>
    <source>
        <strain evidence="2">S2</strain>
    </source>
</reference>
<dbReference type="AlphaFoldDB" id="A0AA94XWR4"/>
<dbReference type="InterPro" id="IPR008266">
    <property type="entry name" value="Tyr_kinase_AS"/>
</dbReference>
<feature type="domain" description="Aminoglycoside phosphotransferase" evidence="1">
    <location>
        <begin position="32"/>
        <end position="276"/>
    </location>
</feature>
<evidence type="ECO:0000259" key="1">
    <source>
        <dbReference type="Pfam" id="PF01636"/>
    </source>
</evidence>
<evidence type="ECO:0000313" key="3">
    <source>
        <dbReference type="Proteomes" id="UP001060018"/>
    </source>
</evidence>
<organism evidence="2 3">
    <name type="scientific">Glutamicibacter halophytocola</name>
    <dbReference type="NCBI Taxonomy" id="1933880"/>
    <lineage>
        <taxon>Bacteria</taxon>
        <taxon>Bacillati</taxon>
        <taxon>Actinomycetota</taxon>
        <taxon>Actinomycetes</taxon>
        <taxon>Micrococcales</taxon>
        <taxon>Micrococcaceae</taxon>
        <taxon>Glutamicibacter</taxon>
    </lineage>
</organism>
<dbReference type="EMBL" id="CP102487">
    <property type="protein sequence ID" value="UUX58763.1"/>
    <property type="molecule type" value="Genomic_DNA"/>
</dbReference>
<protein>
    <submittedName>
        <fullName evidence="2">Phosphotransferase</fullName>
    </submittedName>
</protein>
<dbReference type="PROSITE" id="PS00109">
    <property type="entry name" value="PROTEIN_KINASE_TYR"/>
    <property type="match status" value="1"/>
</dbReference>
<dbReference type="GO" id="GO:0004672">
    <property type="term" value="F:protein kinase activity"/>
    <property type="evidence" value="ECO:0007669"/>
    <property type="project" value="InterPro"/>
</dbReference>
<gene>
    <name evidence="2" type="ORF">NUH22_15940</name>
</gene>
<name>A0AA94XWR4_9MICC</name>
<accession>A0AA94XWR4</accession>
<dbReference type="InterPro" id="IPR002575">
    <property type="entry name" value="Aminoglycoside_PTrfase"/>
</dbReference>
<sequence>MISPSRAEAALRKVLPRYGMPSTAHLELVKYRENHVFRVDAGQGSSYAARLHRLGYRTAGQLSTEAAYLMELAERGLSVPRLIRTLDGQLNCTVEIEDGNTVVIDLQHWIPEASPMGDISEALAGSDALSGKDFQELGKELAKLHLASMAIGIPAGFDRGTWDHEGLAGAAPLWGDPAKLPCLDAEQRAKIGRAMLSLHGRLGKLSRNEAVFGVIHADLTPENVLVSAAGPVLIDFDDFGTGWHLFDLATVLFFYSAHPRLAEYRQGLEAGYLAERADVPAGFFDAWDDLLLGRGLTYLGWAAERHGDEEADFIERMVVPVVMDLVEAHLAGATPAVLGGGK</sequence>
<dbReference type="Proteomes" id="UP001060018">
    <property type="component" value="Chromosome"/>
</dbReference>
<dbReference type="Pfam" id="PF01636">
    <property type="entry name" value="APH"/>
    <property type="match status" value="1"/>
</dbReference>